<reference evidence="1 2" key="1">
    <citation type="journal article" date="2016" name="Nat. Commun.">
        <title>Thousands of microbial genomes shed light on interconnected biogeochemical processes in an aquifer system.</title>
        <authorList>
            <person name="Anantharaman K."/>
            <person name="Brown C.T."/>
            <person name="Hug L.A."/>
            <person name="Sharon I."/>
            <person name="Castelle C.J."/>
            <person name="Probst A.J."/>
            <person name="Thomas B.C."/>
            <person name="Singh A."/>
            <person name="Wilkins M.J."/>
            <person name="Karaoz U."/>
            <person name="Brodie E.L."/>
            <person name="Williams K.H."/>
            <person name="Hubbard S.S."/>
            <person name="Banfield J.F."/>
        </authorList>
    </citation>
    <scope>NUCLEOTIDE SEQUENCE [LARGE SCALE GENOMIC DNA]</scope>
</reference>
<organism evidence="1 2">
    <name type="scientific">candidate division Kazan bacterium RIFCSPLOWO2_01_FULL_45_19</name>
    <dbReference type="NCBI Taxonomy" id="1798538"/>
    <lineage>
        <taxon>Bacteria</taxon>
        <taxon>Bacteria division Kazan-3B-28</taxon>
    </lineage>
</organism>
<accession>A0A1F4NPT1</accession>
<name>A0A1F4NPT1_UNCK3</name>
<dbReference type="Proteomes" id="UP000178085">
    <property type="component" value="Unassembled WGS sequence"/>
</dbReference>
<gene>
    <name evidence="1" type="ORF">A3K51_00660</name>
</gene>
<comment type="caution">
    <text evidence="1">The sequence shown here is derived from an EMBL/GenBank/DDBJ whole genome shotgun (WGS) entry which is preliminary data.</text>
</comment>
<dbReference type="EMBL" id="METD01000001">
    <property type="protein sequence ID" value="OGB73376.1"/>
    <property type="molecule type" value="Genomic_DNA"/>
</dbReference>
<evidence type="ECO:0000313" key="1">
    <source>
        <dbReference type="EMBL" id="OGB73376.1"/>
    </source>
</evidence>
<protein>
    <submittedName>
        <fullName evidence="1">Uncharacterized protein</fullName>
    </submittedName>
</protein>
<dbReference type="AlphaFoldDB" id="A0A1F4NPT1"/>
<sequence length="154" mass="17067">MSFTIGDIVKVDLGNGNKTYTYHGKTGVVVGIVEDGDPDGTINVKFGPSLDNEFGSPGVSPRWYKSGRVTRFCETELSKEESFSALKPEDYFCLFEYMDSAYYTPAEPGQVCRRPGCHHPAVVIIIVNEHGCGREVAVCEFHKGFHGKMTEVFM</sequence>
<evidence type="ECO:0000313" key="2">
    <source>
        <dbReference type="Proteomes" id="UP000178085"/>
    </source>
</evidence>
<proteinExistence type="predicted"/>